<accession>A0AAI9SBL1</accession>
<dbReference type="Proteomes" id="UP000469462">
    <property type="component" value="Unassembled WGS sequence"/>
</dbReference>
<dbReference type="RefSeq" id="WP_139687158.1">
    <property type="nucleotide sequence ID" value="NZ_WEHW01000042.1"/>
</dbReference>
<organism evidence="1 2">
    <name type="scientific">Sutterella seckii</name>
    <dbReference type="NCBI Taxonomy" id="1944635"/>
    <lineage>
        <taxon>Bacteria</taxon>
        <taxon>Pseudomonadati</taxon>
        <taxon>Pseudomonadota</taxon>
        <taxon>Betaproteobacteria</taxon>
        <taxon>Burkholderiales</taxon>
        <taxon>Sutterellaceae</taxon>
        <taxon>Sutterella</taxon>
    </lineage>
</organism>
<proteinExistence type="predicted"/>
<keyword evidence="2" id="KW-1185">Reference proteome</keyword>
<evidence type="ECO:0000313" key="2">
    <source>
        <dbReference type="Proteomes" id="UP000469462"/>
    </source>
</evidence>
<dbReference type="AlphaFoldDB" id="A0AAI9SBL1"/>
<sequence>MPEGVSPGIEVKRRSARADEASLIRGRAELIARALLLAVREERFLLLTRENDGADIVEEKAKAELPPRIWIAADGIFLEWPKGAQPLEAILCARFRLPKEESRVGLVESLIAAGMADPDWKSGAREAALPHEDASVLGLRETPALLAALFAPRGELSEASSPKISRLDWRLFPRDPVNGGMTPSAFVGAEGRKMPVFFWSISIPDPVPLQIREALENAEKHLSRLRRSEARSAADGLFLGEAFFAPGEMEAAADILSGLGLCVERESALHGGALRRMRGVGPNAGKSEAGILLRRGIAVPCSLWSDGTVTEADWPGAAWEPADDGLISEEND</sequence>
<name>A0AAI9SBL1_9BURK</name>
<evidence type="ECO:0000313" key="1">
    <source>
        <dbReference type="EMBL" id="KAB7650329.1"/>
    </source>
</evidence>
<gene>
    <name evidence="1" type="ORF">GBM96_09285</name>
</gene>
<dbReference type="EMBL" id="WEHW01000042">
    <property type="protein sequence ID" value="KAB7650329.1"/>
    <property type="molecule type" value="Genomic_DNA"/>
</dbReference>
<protein>
    <submittedName>
        <fullName evidence="1">Uncharacterized protein</fullName>
    </submittedName>
</protein>
<comment type="caution">
    <text evidence="1">The sequence shown here is derived from an EMBL/GenBank/DDBJ whole genome shotgun (WGS) entry which is preliminary data.</text>
</comment>
<reference evidence="1 2" key="1">
    <citation type="submission" date="2019-10" db="EMBL/GenBank/DDBJ databases">
        <title>Genome diversity of Sutterella seckii.</title>
        <authorList>
            <person name="Chaplin A.V."/>
            <person name="Sokolova S.R."/>
            <person name="Mosin K.A."/>
            <person name="Ivanova E.L."/>
            <person name="Kochetkova T.O."/>
            <person name="Goltsov A.Y."/>
            <person name="Trofimov D.Y."/>
            <person name="Efimov B.A."/>
        </authorList>
    </citation>
    <scope>NUCLEOTIDE SEQUENCE [LARGE SCALE GENOMIC DNA]</scope>
    <source>
        <strain evidence="1 2">ASD3426</strain>
    </source>
</reference>